<proteinExistence type="predicted"/>
<dbReference type="AlphaFoldDB" id="A0A9J6FND4"/>
<evidence type="ECO:0000313" key="2">
    <source>
        <dbReference type="EMBL" id="KAH9364682.1"/>
    </source>
</evidence>
<sequence length="153" mass="17099">MRSLAGRHGAYFTLAQLLRRYLLTHSRAPNDAIASNARRRFNDPQHRQSAEQCSSAIGAVGSQKRPRTALAPGVAAQTSTETAETTAAEEGRPPSTRTRAKAHIPFHKQPQRLHEIPGRCRRHAQRSVRERLGTSKRSFTQLRLLAQTTFMHA</sequence>
<comment type="caution">
    <text evidence="2">The sequence shown here is derived from an EMBL/GenBank/DDBJ whole genome shotgun (WGS) entry which is preliminary data.</text>
</comment>
<organism evidence="2 3">
    <name type="scientific">Haemaphysalis longicornis</name>
    <name type="common">Bush tick</name>
    <dbReference type="NCBI Taxonomy" id="44386"/>
    <lineage>
        <taxon>Eukaryota</taxon>
        <taxon>Metazoa</taxon>
        <taxon>Ecdysozoa</taxon>
        <taxon>Arthropoda</taxon>
        <taxon>Chelicerata</taxon>
        <taxon>Arachnida</taxon>
        <taxon>Acari</taxon>
        <taxon>Parasitiformes</taxon>
        <taxon>Ixodida</taxon>
        <taxon>Ixodoidea</taxon>
        <taxon>Ixodidae</taxon>
        <taxon>Haemaphysalinae</taxon>
        <taxon>Haemaphysalis</taxon>
    </lineage>
</organism>
<feature type="compositionally biased region" description="Low complexity" evidence="1">
    <location>
        <begin position="75"/>
        <end position="88"/>
    </location>
</feature>
<keyword evidence="3" id="KW-1185">Reference proteome</keyword>
<evidence type="ECO:0000313" key="3">
    <source>
        <dbReference type="Proteomes" id="UP000821853"/>
    </source>
</evidence>
<evidence type="ECO:0000256" key="1">
    <source>
        <dbReference type="SAM" id="MobiDB-lite"/>
    </source>
</evidence>
<name>A0A9J6FND4_HAELO</name>
<dbReference type="EMBL" id="JABSTR010000002">
    <property type="protein sequence ID" value="KAH9364682.1"/>
    <property type="molecule type" value="Genomic_DNA"/>
</dbReference>
<accession>A0A9J6FND4</accession>
<protein>
    <submittedName>
        <fullName evidence="2">Uncharacterized protein</fullName>
    </submittedName>
</protein>
<dbReference type="Proteomes" id="UP000821853">
    <property type="component" value="Chromosome 10"/>
</dbReference>
<gene>
    <name evidence="2" type="ORF">HPB48_021514</name>
</gene>
<feature type="region of interest" description="Disordered" evidence="1">
    <location>
        <begin position="41"/>
        <end position="100"/>
    </location>
</feature>
<dbReference type="VEuPathDB" id="VectorBase:HLOH_058872"/>
<reference evidence="2 3" key="1">
    <citation type="journal article" date="2020" name="Cell">
        <title>Large-Scale Comparative Analyses of Tick Genomes Elucidate Their Genetic Diversity and Vector Capacities.</title>
        <authorList>
            <consortium name="Tick Genome and Microbiome Consortium (TIGMIC)"/>
            <person name="Jia N."/>
            <person name="Wang J."/>
            <person name="Shi W."/>
            <person name="Du L."/>
            <person name="Sun Y."/>
            <person name="Zhan W."/>
            <person name="Jiang J.F."/>
            <person name="Wang Q."/>
            <person name="Zhang B."/>
            <person name="Ji P."/>
            <person name="Bell-Sakyi L."/>
            <person name="Cui X.M."/>
            <person name="Yuan T.T."/>
            <person name="Jiang B.G."/>
            <person name="Yang W.F."/>
            <person name="Lam T.T."/>
            <person name="Chang Q.C."/>
            <person name="Ding S.J."/>
            <person name="Wang X.J."/>
            <person name="Zhu J.G."/>
            <person name="Ruan X.D."/>
            <person name="Zhao L."/>
            <person name="Wei J.T."/>
            <person name="Ye R.Z."/>
            <person name="Que T.C."/>
            <person name="Du C.H."/>
            <person name="Zhou Y.H."/>
            <person name="Cheng J.X."/>
            <person name="Dai P.F."/>
            <person name="Guo W.B."/>
            <person name="Han X.H."/>
            <person name="Huang E.J."/>
            <person name="Li L.F."/>
            <person name="Wei W."/>
            <person name="Gao Y.C."/>
            <person name="Liu J.Z."/>
            <person name="Shao H.Z."/>
            <person name="Wang X."/>
            <person name="Wang C.C."/>
            <person name="Yang T.C."/>
            <person name="Huo Q.B."/>
            <person name="Li W."/>
            <person name="Chen H.Y."/>
            <person name="Chen S.E."/>
            <person name="Zhou L.G."/>
            <person name="Ni X.B."/>
            <person name="Tian J.H."/>
            <person name="Sheng Y."/>
            <person name="Liu T."/>
            <person name="Pan Y.S."/>
            <person name="Xia L.Y."/>
            <person name="Li J."/>
            <person name="Zhao F."/>
            <person name="Cao W.C."/>
        </authorList>
    </citation>
    <scope>NUCLEOTIDE SEQUENCE [LARGE SCALE GENOMIC DNA]</scope>
    <source>
        <strain evidence="2">HaeL-2018</strain>
    </source>
</reference>